<evidence type="ECO:0000259" key="3">
    <source>
        <dbReference type="Pfam" id="PF00080"/>
    </source>
</evidence>
<dbReference type="Gene3D" id="2.60.40.200">
    <property type="entry name" value="Superoxide dismutase, copper/zinc binding domain"/>
    <property type="match status" value="1"/>
</dbReference>
<proteinExistence type="inferred from homology"/>
<dbReference type="GO" id="GO:0006801">
    <property type="term" value="P:superoxide metabolic process"/>
    <property type="evidence" value="ECO:0007669"/>
    <property type="project" value="InterPro"/>
</dbReference>
<feature type="signal peptide" evidence="2">
    <location>
        <begin position="1"/>
        <end position="24"/>
    </location>
</feature>
<dbReference type="OrthoDB" id="5431326at2"/>
<feature type="domain" description="Superoxide dismutase copper/zinc binding" evidence="3">
    <location>
        <begin position="61"/>
        <end position="169"/>
    </location>
</feature>
<comment type="similarity">
    <text evidence="1">Belongs to the Cu-Zn superoxide dismutase family.</text>
</comment>
<dbReference type="AlphaFoldDB" id="A0A4T3EXZ7"/>
<evidence type="ECO:0000256" key="2">
    <source>
        <dbReference type="SAM" id="SignalP"/>
    </source>
</evidence>
<dbReference type="InterPro" id="IPR001424">
    <property type="entry name" value="SOD_Cu_Zn_dom"/>
</dbReference>
<reference evidence="4 5" key="1">
    <citation type="submission" date="2019-04" db="EMBL/GenBank/DDBJ databases">
        <title>Altererythrobacter aquimixticola sp. nov., isolated from sediment of junction between the ocean and a freshwater spring.</title>
        <authorList>
            <person name="Yoon J.-H."/>
        </authorList>
    </citation>
    <scope>NUCLEOTIDE SEQUENCE [LARGE SCALE GENOMIC DNA]</scope>
    <source>
        <strain evidence="4 5">SSKS-13</strain>
    </source>
</reference>
<protein>
    <submittedName>
        <fullName evidence="4">Superoxide dismutase family protein</fullName>
    </submittedName>
</protein>
<evidence type="ECO:0000313" key="4">
    <source>
        <dbReference type="EMBL" id="TIX49509.1"/>
    </source>
</evidence>
<name>A0A4T3EXZ7_9SPHN</name>
<keyword evidence="2" id="KW-0732">Signal</keyword>
<sequence length="174" mass="17461">MRKIILPVSLFALTLAACGSSDTAEDAAMDDMGVEDMGAGDAQAASATLMTPEGATIASVTATGSAGGVTINLEATGMEPGTYSVRVHETAICAGDFSSAGEVWNPDDASDDQQAGYLPNLEIGEDGTGSLGHMLSMAATWEGLMDEDGSAVIVYAGEDTAGDRMACGVLAAGE</sequence>
<feature type="chain" id="PRO_5020291574" evidence="2">
    <location>
        <begin position="25"/>
        <end position="174"/>
    </location>
</feature>
<dbReference type="EMBL" id="SSHH01000003">
    <property type="protein sequence ID" value="TIX49509.1"/>
    <property type="molecule type" value="Genomic_DNA"/>
</dbReference>
<dbReference type="PROSITE" id="PS51257">
    <property type="entry name" value="PROKAR_LIPOPROTEIN"/>
    <property type="match status" value="1"/>
</dbReference>
<dbReference type="GO" id="GO:0046872">
    <property type="term" value="F:metal ion binding"/>
    <property type="evidence" value="ECO:0007669"/>
    <property type="project" value="InterPro"/>
</dbReference>
<dbReference type="InterPro" id="IPR036423">
    <property type="entry name" value="SOD-like_Cu/Zn_dom_sf"/>
</dbReference>
<dbReference type="SUPFAM" id="SSF49329">
    <property type="entry name" value="Cu,Zn superoxide dismutase-like"/>
    <property type="match status" value="1"/>
</dbReference>
<dbReference type="Pfam" id="PF00080">
    <property type="entry name" value="Sod_Cu"/>
    <property type="match status" value="1"/>
</dbReference>
<accession>A0A4T3EXZ7</accession>
<dbReference type="Proteomes" id="UP000309389">
    <property type="component" value="Unassembled WGS sequence"/>
</dbReference>
<evidence type="ECO:0000256" key="1">
    <source>
        <dbReference type="ARBA" id="ARBA00010457"/>
    </source>
</evidence>
<evidence type="ECO:0000313" key="5">
    <source>
        <dbReference type="Proteomes" id="UP000309389"/>
    </source>
</evidence>
<keyword evidence="5" id="KW-1185">Reference proteome</keyword>
<comment type="caution">
    <text evidence="4">The sequence shown here is derived from an EMBL/GenBank/DDBJ whole genome shotgun (WGS) entry which is preliminary data.</text>
</comment>
<gene>
    <name evidence="4" type="ORF">E5222_11720</name>
</gene>
<organism evidence="4 5">
    <name type="scientific">Alteraurantiacibacter aquimixticola</name>
    <dbReference type="NCBI Taxonomy" id="2489173"/>
    <lineage>
        <taxon>Bacteria</taxon>
        <taxon>Pseudomonadati</taxon>
        <taxon>Pseudomonadota</taxon>
        <taxon>Alphaproteobacteria</taxon>
        <taxon>Sphingomonadales</taxon>
        <taxon>Erythrobacteraceae</taxon>
        <taxon>Alteraurantiacibacter</taxon>
    </lineage>
</organism>
<dbReference type="RefSeq" id="WP_136693986.1">
    <property type="nucleotide sequence ID" value="NZ_SSHH01000003.1"/>
</dbReference>